<keyword evidence="5" id="KW-0482">Metalloprotease</keyword>
<feature type="signal peptide" evidence="6">
    <location>
        <begin position="1"/>
        <end position="21"/>
    </location>
</feature>
<dbReference type="RefSeq" id="WP_290265617.1">
    <property type="nucleotide sequence ID" value="NZ_JAUFQG010000006.1"/>
</dbReference>
<dbReference type="Pfam" id="PF07504">
    <property type="entry name" value="FTP"/>
    <property type="match status" value="1"/>
</dbReference>
<protein>
    <recommendedName>
        <fullName evidence="7">FTP domain-containing protein</fullName>
    </recommendedName>
</protein>
<comment type="caution">
    <text evidence="8">The sequence shown here is derived from an EMBL/GenBank/DDBJ whole genome shotgun (WGS) entry which is preliminary data.</text>
</comment>
<keyword evidence="6" id="KW-0732">Signal</keyword>
<reference evidence="9" key="1">
    <citation type="journal article" date="2019" name="Int. J. Syst. Evol. Microbiol.">
        <title>The Global Catalogue of Microorganisms (GCM) 10K type strain sequencing project: providing services to taxonomists for standard genome sequencing and annotation.</title>
        <authorList>
            <consortium name="The Broad Institute Genomics Platform"/>
            <consortium name="The Broad Institute Genome Sequencing Center for Infectious Disease"/>
            <person name="Wu L."/>
            <person name="Ma J."/>
        </authorList>
    </citation>
    <scope>NUCLEOTIDE SEQUENCE [LARGE SCALE GENOMIC DNA]</scope>
    <source>
        <strain evidence="9">CECT 8570</strain>
    </source>
</reference>
<keyword evidence="4" id="KW-0862">Zinc</keyword>
<keyword evidence="2" id="KW-0479">Metal-binding</keyword>
<dbReference type="Proteomes" id="UP001595840">
    <property type="component" value="Unassembled WGS sequence"/>
</dbReference>
<evidence type="ECO:0000256" key="2">
    <source>
        <dbReference type="ARBA" id="ARBA00022723"/>
    </source>
</evidence>
<keyword evidence="3" id="KW-0378">Hydrolase</keyword>
<evidence type="ECO:0000313" key="9">
    <source>
        <dbReference type="Proteomes" id="UP001595840"/>
    </source>
</evidence>
<evidence type="ECO:0000256" key="1">
    <source>
        <dbReference type="ARBA" id="ARBA00022670"/>
    </source>
</evidence>
<sequence length="248" mass="27071">MTNFIPWLVAALACTALPAAAADSSALAEQLKARYQASSVRLSSNSQAQPEGLFSIDGAQQPSPTSQSFIAGASSKRDPALAIALQFLSENSDLLSASAEDFLLKKRSEDQFGVQHFRFLRTLAGIPVADMEVIVHVNTNNSLSGVNGNIVRPSQQLIDHVTQTNIDGLIDKVQALTTVAGLRAEQPQKLRLLNAELLLFSNTPHIRWHLDINSKAQLGRYSYWLDAETGELIDVKNTLRHPIPLTNY</sequence>
<evidence type="ECO:0000259" key="7">
    <source>
        <dbReference type="Pfam" id="PF07504"/>
    </source>
</evidence>
<evidence type="ECO:0000256" key="3">
    <source>
        <dbReference type="ARBA" id="ARBA00022801"/>
    </source>
</evidence>
<feature type="chain" id="PRO_5045652794" description="FTP domain-containing protein" evidence="6">
    <location>
        <begin position="22"/>
        <end position="248"/>
    </location>
</feature>
<evidence type="ECO:0000256" key="6">
    <source>
        <dbReference type="SAM" id="SignalP"/>
    </source>
</evidence>
<evidence type="ECO:0000313" key="8">
    <source>
        <dbReference type="EMBL" id="MFC4362173.1"/>
    </source>
</evidence>
<feature type="domain" description="FTP" evidence="7">
    <location>
        <begin position="101"/>
        <end position="149"/>
    </location>
</feature>
<dbReference type="Gene3D" id="3.10.450.490">
    <property type="match status" value="1"/>
</dbReference>
<evidence type="ECO:0000256" key="5">
    <source>
        <dbReference type="ARBA" id="ARBA00023049"/>
    </source>
</evidence>
<organism evidence="8 9">
    <name type="scientific">Simiduia curdlanivorans</name>
    <dbReference type="NCBI Taxonomy" id="1492769"/>
    <lineage>
        <taxon>Bacteria</taxon>
        <taxon>Pseudomonadati</taxon>
        <taxon>Pseudomonadota</taxon>
        <taxon>Gammaproteobacteria</taxon>
        <taxon>Cellvibrionales</taxon>
        <taxon>Cellvibrionaceae</taxon>
        <taxon>Simiduia</taxon>
    </lineage>
</organism>
<proteinExistence type="predicted"/>
<dbReference type="EMBL" id="JBHSCX010000005">
    <property type="protein sequence ID" value="MFC4362173.1"/>
    <property type="molecule type" value="Genomic_DNA"/>
</dbReference>
<evidence type="ECO:0000256" key="4">
    <source>
        <dbReference type="ARBA" id="ARBA00022833"/>
    </source>
</evidence>
<dbReference type="InterPro" id="IPR011096">
    <property type="entry name" value="FTP_domain"/>
</dbReference>
<accession>A0ABV8V2U0</accession>
<gene>
    <name evidence="8" type="ORF">ACFOX3_07665</name>
</gene>
<keyword evidence="1" id="KW-0645">Protease</keyword>
<keyword evidence="9" id="KW-1185">Reference proteome</keyword>
<name>A0ABV8V2U0_9GAMM</name>